<evidence type="ECO:0000256" key="3">
    <source>
        <dbReference type="ARBA" id="ARBA00023163"/>
    </source>
</evidence>
<dbReference type="SUPFAM" id="SSF46689">
    <property type="entry name" value="Homeodomain-like"/>
    <property type="match status" value="1"/>
</dbReference>
<dbReference type="Gene3D" id="1.10.357.10">
    <property type="entry name" value="Tetracycline Repressor, domain 2"/>
    <property type="match status" value="1"/>
</dbReference>
<keyword evidence="1" id="KW-0805">Transcription regulation</keyword>
<dbReference type="STRING" id="1486262.TM49_17770"/>
<feature type="DNA-binding region" description="H-T-H motif" evidence="4">
    <location>
        <begin position="42"/>
        <end position="61"/>
    </location>
</feature>
<dbReference type="RefSeq" id="WP_045683217.1">
    <property type="nucleotide sequence ID" value="NZ_CP010803.1"/>
</dbReference>
<evidence type="ECO:0000313" key="8">
    <source>
        <dbReference type="Proteomes" id="UP000032611"/>
    </source>
</evidence>
<dbReference type="Proteomes" id="UP000032611">
    <property type="component" value="Chromosome"/>
</dbReference>
<dbReference type="PATRIC" id="fig|1486262.3.peg.3674"/>
<dbReference type="PANTHER" id="PTHR30055:SF234">
    <property type="entry name" value="HTH-TYPE TRANSCRIPTIONAL REGULATOR BETI"/>
    <property type="match status" value="1"/>
</dbReference>
<dbReference type="HOGENOM" id="CLU_107911_0_0_5"/>
<dbReference type="InterPro" id="IPR009057">
    <property type="entry name" value="Homeodomain-like_sf"/>
</dbReference>
<dbReference type="GO" id="GO:0000976">
    <property type="term" value="F:transcription cis-regulatory region binding"/>
    <property type="evidence" value="ECO:0007669"/>
    <property type="project" value="TreeGrafter"/>
</dbReference>
<dbReference type="KEGG" id="mey:TM49_17770"/>
<keyword evidence="3" id="KW-0804">Transcription</keyword>
<dbReference type="PANTHER" id="PTHR30055">
    <property type="entry name" value="HTH-TYPE TRANSCRIPTIONAL REGULATOR RUTR"/>
    <property type="match status" value="1"/>
</dbReference>
<sequence>MQTGNKRSYSSPQREQSANKTRDDILDAATLLFSRDGIDATKISAIAERAKVGQSTIYAIFKGKAGLLAAIMERSLFGARFEAARKKLEGETDPVRMLAMTASIARAIYEDEAEKLGLMRGISGFSAELRKQEQRFETIRYEMQRERIEALFRANLQRPGLGEEEARRLLWMYTSRDIYRMLVVESGWSPERYEEWLAGTLVLNLARAR</sequence>
<keyword evidence="8" id="KW-1185">Reference proteome</keyword>
<dbReference type="OrthoDB" id="7584337at2"/>
<organism evidence="7 8">
    <name type="scientific">Martelella endophytica</name>
    <dbReference type="NCBI Taxonomy" id="1486262"/>
    <lineage>
        <taxon>Bacteria</taxon>
        <taxon>Pseudomonadati</taxon>
        <taxon>Pseudomonadota</taxon>
        <taxon>Alphaproteobacteria</taxon>
        <taxon>Hyphomicrobiales</taxon>
        <taxon>Aurantimonadaceae</taxon>
        <taxon>Martelella</taxon>
    </lineage>
</organism>
<protein>
    <recommendedName>
        <fullName evidence="6">HTH tetR-type domain-containing protein</fullName>
    </recommendedName>
</protein>
<name>A0A0D5LSN0_MAREN</name>
<evidence type="ECO:0000256" key="1">
    <source>
        <dbReference type="ARBA" id="ARBA00023015"/>
    </source>
</evidence>
<evidence type="ECO:0000259" key="6">
    <source>
        <dbReference type="PROSITE" id="PS50977"/>
    </source>
</evidence>
<dbReference type="EMBL" id="CP010803">
    <property type="protein sequence ID" value="AJY47101.1"/>
    <property type="molecule type" value="Genomic_DNA"/>
</dbReference>
<accession>A0A0D5LSN0</accession>
<keyword evidence="2 4" id="KW-0238">DNA-binding</keyword>
<proteinExistence type="predicted"/>
<gene>
    <name evidence="7" type="ORF">TM49_17770</name>
</gene>
<feature type="domain" description="HTH tetR-type" evidence="6">
    <location>
        <begin position="19"/>
        <end position="79"/>
    </location>
</feature>
<evidence type="ECO:0000256" key="5">
    <source>
        <dbReference type="SAM" id="MobiDB-lite"/>
    </source>
</evidence>
<dbReference type="AlphaFoldDB" id="A0A0D5LSN0"/>
<dbReference type="PRINTS" id="PR00455">
    <property type="entry name" value="HTHTETR"/>
</dbReference>
<feature type="compositionally biased region" description="Polar residues" evidence="5">
    <location>
        <begin position="1"/>
        <end position="19"/>
    </location>
</feature>
<evidence type="ECO:0000256" key="4">
    <source>
        <dbReference type="PROSITE-ProRule" id="PRU00335"/>
    </source>
</evidence>
<feature type="region of interest" description="Disordered" evidence="5">
    <location>
        <begin position="1"/>
        <end position="21"/>
    </location>
</feature>
<dbReference type="GO" id="GO:0003700">
    <property type="term" value="F:DNA-binding transcription factor activity"/>
    <property type="evidence" value="ECO:0007669"/>
    <property type="project" value="TreeGrafter"/>
</dbReference>
<reference evidence="7 8" key="1">
    <citation type="journal article" date="2015" name="Genome Announc.">
        <title>Complete genome sequence of Martelella endophytica YC6887, which has antifungal activity associated with a halophyte.</title>
        <authorList>
            <person name="Khan A."/>
            <person name="Khan H."/>
            <person name="Chung E.J."/>
            <person name="Hossain M.T."/>
            <person name="Chung Y.R."/>
        </authorList>
    </citation>
    <scope>NUCLEOTIDE SEQUENCE [LARGE SCALE GENOMIC DNA]</scope>
    <source>
        <strain evidence="7">YC6887</strain>
    </source>
</reference>
<dbReference type="Pfam" id="PF00440">
    <property type="entry name" value="TetR_N"/>
    <property type="match status" value="1"/>
</dbReference>
<dbReference type="PROSITE" id="PS50977">
    <property type="entry name" value="HTH_TETR_2"/>
    <property type="match status" value="1"/>
</dbReference>
<dbReference type="InterPro" id="IPR050109">
    <property type="entry name" value="HTH-type_TetR-like_transc_reg"/>
</dbReference>
<evidence type="ECO:0000256" key="2">
    <source>
        <dbReference type="ARBA" id="ARBA00023125"/>
    </source>
</evidence>
<evidence type="ECO:0000313" key="7">
    <source>
        <dbReference type="EMBL" id="AJY47101.1"/>
    </source>
</evidence>
<dbReference type="InterPro" id="IPR001647">
    <property type="entry name" value="HTH_TetR"/>
</dbReference>